<keyword evidence="2" id="KW-0238">DNA-binding</keyword>
<dbReference type="PROSITE" id="PS51077">
    <property type="entry name" value="HTH_ICLR"/>
    <property type="match status" value="1"/>
</dbReference>
<dbReference type="GO" id="GO:0003677">
    <property type="term" value="F:DNA binding"/>
    <property type="evidence" value="ECO:0007669"/>
    <property type="project" value="UniProtKB-KW"/>
</dbReference>
<keyword evidence="1" id="KW-0805">Transcription regulation</keyword>
<dbReference type="RefSeq" id="WP_092590496.1">
    <property type="nucleotide sequence ID" value="NZ_FMWL01000007.1"/>
</dbReference>
<evidence type="ECO:0000259" key="6">
    <source>
        <dbReference type="PROSITE" id="PS51077"/>
    </source>
</evidence>
<organism evidence="8 9">
    <name type="scientific">Acidaminobacter hydrogenoformans DSM 2784</name>
    <dbReference type="NCBI Taxonomy" id="1120920"/>
    <lineage>
        <taxon>Bacteria</taxon>
        <taxon>Bacillati</taxon>
        <taxon>Bacillota</taxon>
        <taxon>Clostridia</taxon>
        <taxon>Peptostreptococcales</taxon>
        <taxon>Acidaminobacteraceae</taxon>
        <taxon>Acidaminobacter</taxon>
    </lineage>
</organism>
<feature type="domain" description="HTH iclR-type" evidence="6">
    <location>
        <begin position="13"/>
        <end position="75"/>
    </location>
</feature>
<evidence type="ECO:0000313" key="8">
    <source>
        <dbReference type="EMBL" id="SCZ79338.1"/>
    </source>
</evidence>
<proteinExistence type="predicted"/>
<gene>
    <name evidence="8" type="ORF">SAMN03080599_01702</name>
</gene>
<evidence type="ECO:0000256" key="1">
    <source>
        <dbReference type="ARBA" id="ARBA00023015"/>
    </source>
</evidence>
<dbReference type="Gene3D" id="1.10.10.10">
    <property type="entry name" value="Winged helix-like DNA-binding domain superfamily/Winged helix DNA-binding domain"/>
    <property type="match status" value="1"/>
</dbReference>
<evidence type="ECO:0000256" key="3">
    <source>
        <dbReference type="ARBA" id="ARBA00023163"/>
    </source>
</evidence>
<dbReference type="PROSITE" id="PS51078">
    <property type="entry name" value="ICLR_ED"/>
    <property type="match status" value="1"/>
</dbReference>
<name>A0A1G5RZP8_9FIRM</name>
<dbReference type="GO" id="GO:0003700">
    <property type="term" value="F:DNA-binding transcription factor activity"/>
    <property type="evidence" value="ECO:0007669"/>
    <property type="project" value="TreeGrafter"/>
</dbReference>
<dbReference type="Pfam" id="PF09339">
    <property type="entry name" value="HTH_IclR"/>
    <property type="match status" value="1"/>
</dbReference>
<dbReference type="SUPFAM" id="SSF55781">
    <property type="entry name" value="GAF domain-like"/>
    <property type="match status" value="1"/>
</dbReference>
<dbReference type="InterPro" id="IPR014757">
    <property type="entry name" value="Tscrpt_reg_IclR_C"/>
</dbReference>
<dbReference type="STRING" id="1120920.SAMN03080599_01702"/>
<comment type="function">
    <text evidence="4">May be an activator protein for the gylABX operon.</text>
</comment>
<dbReference type="Proteomes" id="UP000199208">
    <property type="component" value="Unassembled WGS sequence"/>
</dbReference>
<evidence type="ECO:0000256" key="5">
    <source>
        <dbReference type="ARBA" id="ARBA00070406"/>
    </source>
</evidence>
<evidence type="ECO:0000256" key="2">
    <source>
        <dbReference type="ARBA" id="ARBA00023125"/>
    </source>
</evidence>
<evidence type="ECO:0000313" key="9">
    <source>
        <dbReference type="Proteomes" id="UP000199208"/>
    </source>
</evidence>
<dbReference type="PANTHER" id="PTHR30136">
    <property type="entry name" value="HELIX-TURN-HELIX TRANSCRIPTIONAL REGULATOR, ICLR FAMILY"/>
    <property type="match status" value="1"/>
</dbReference>
<feature type="domain" description="IclR-ED" evidence="7">
    <location>
        <begin position="76"/>
        <end position="256"/>
    </location>
</feature>
<dbReference type="Gene3D" id="3.30.450.40">
    <property type="match status" value="1"/>
</dbReference>
<reference evidence="8 9" key="1">
    <citation type="submission" date="2016-10" db="EMBL/GenBank/DDBJ databases">
        <authorList>
            <person name="de Groot N.N."/>
        </authorList>
    </citation>
    <scope>NUCLEOTIDE SEQUENCE [LARGE SCALE GENOMIC DNA]</scope>
    <source>
        <strain evidence="8 9">DSM 2784</strain>
    </source>
</reference>
<dbReference type="OrthoDB" id="9791752at2"/>
<sequence>MSEVKNVKSEPTVRTLSRALSILMAFTWDDRELSLTQISEKIGLAKSTTLRLLGALESEGFIEKNFRTNHYKLGHNLYYLGLIAKDSLDIRTVSRPFMENITQLTKETTNLYLLDHYDRICFDQVESPLAIKRTVRIGERYPIWAGATGKSILAFMDREIWELMKGRLEKITELTIADPEEFILELEKIRSMGYAVSVGEKDYEVGCVAAPIYDASQKVIGCLSISGPKFRFPADTEYFAKLVLDASRQISRQLGYYSKSMMYAE</sequence>
<evidence type="ECO:0000259" key="7">
    <source>
        <dbReference type="PROSITE" id="PS51078"/>
    </source>
</evidence>
<dbReference type="InterPro" id="IPR036390">
    <property type="entry name" value="WH_DNA-bd_sf"/>
</dbReference>
<keyword evidence="3" id="KW-0804">Transcription</keyword>
<dbReference type="PANTHER" id="PTHR30136:SF24">
    <property type="entry name" value="HTH-TYPE TRANSCRIPTIONAL REPRESSOR ALLR"/>
    <property type="match status" value="1"/>
</dbReference>
<dbReference type="EMBL" id="FMWL01000007">
    <property type="protein sequence ID" value="SCZ79338.1"/>
    <property type="molecule type" value="Genomic_DNA"/>
</dbReference>
<dbReference type="InterPro" id="IPR005471">
    <property type="entry name" value="Tscrpt_reg_IclR_N"/>
</dbReference>
<dbReference type="InterPro" id="IPR029016">
    <property type="entry name" value="GAF-like_dom_sf"/>
</dbReference>
<dbReference type="AlphaFoldDB" id="A0A1G5RZP8"/>
<dbReference type="GO" id="GO:0045892">
    <property type="term" value="P:negative regulation of DNA-templated transcription"/>
    <property type="evidence" value="ECO:0007669"/>
    <property type="project" value="TreeGrafter"/>
</dbReference>
<evidence type="ECO:0000256" key="4">
    <source>
        <dbReference type="ARBA" id="ARBA00058938"/>
    </source>
</evidence>
<dbReference type="InterPro" id="IPR036388">
    <property type="entry name" value="WH-like_DNA-bd_sf"/>
</dbReference>
<dbReference type="Pfam" id="PF01614">
    <property type="entry name" value="IclR_C"/>
    <property type="match status" value="1"/>
</dbReference>
<dbReference type="FunFam" id="1.10.10.10:FF:000056">
    <property type="entry name" value="IclR family transcriptional regulator"/>
    <property type="match status" value="1"/>
</dbReference>
<keyword evidence="9" id="KW-1185">Reference proteome</keyword>
<protein>
    <recommendedName>
        <fullName evidence="5">Glycerol operon regulatory protein</fullName>
    </recommendedName>
</protein>
<dbReference type="SMART" id="SM00346">
    <property type="entry name" value="HTH_ICLR"/>
    <property type="match status" value="1"/>
</dbReference>
<dbReference type="InterPro" id="IPR050707">
    <property type="entry name" value="HTH_MetabolicPath_Reg"/>
</dbReference>
<accession>A0A1G5RZP8</accession>
<dbReference type="SUPFAM" id="SSF46785">
    <property type="entry name" value="Winged helix' DNA-binding domain"/>
    <property type="match status" value="1"/>
</dbReference>